<dbReference type="Gene3D" id="3.40.630.30">
    <property type="match status" value="1"/>
</dbReference>
<dbReference type="Proteomes" id="UP000517916">
    <property type="component" value="Unassembled WGS sequence"/>
</dbReference>
<sequence length="357" mass="37687">MSTSTWRLRVHLDDNPGVLAKLTVHLAARDCNVLALSVLPVPGGVVDELVISAPDSLRPADLVGVVRAEGGRRVAITAARVHDLVDERAATLRAAARAVADPAEVAAALRTVLGADSVEPVNTGSALVGWGVEAVDAHQFVLGMPEGGAILVRRGWAPFTDTELSRAFALVELLRATQSIPLGPRAVLTSDGAGIVLRAGRQADTEAVAALHRRCSMRSLFARYHAGVRSVPRRWLHRLLAPPRGSTVLAVCGHQVVGIGQLIGMTTPDLAEVSLLVEDEWQRRGVGTALLGYLAGMARGAGFAELIGWCLPAEEALIRTGSRAGLPGSVRTEDGLLRVSLALSHQDRGDKLHPSCR</sequence>
<protein>
    <submittedName>
        <fullName evidence="4">GNAT superfamily N-acetyltransferase</fullName>
    </submittedName>
</protein>
<comment type="caution">
    <text evidence="4">The sequence shown here is derived from an EMBL/GenBank/DDBJ whole genome shotgun (WGS) entry which is preliminary data.</text>
</comment>
<dbReference type="PROSITE" id="PS51186">
    <property type="entry name" value="GNAT"/>
    <property type="match status" value="1"/>
</dbReference>
<dbReference type="PANTHER" id="PTHR43877">
    <property type="entry name" value="AMINOALKYLPHOSPHONATE N-ACETYLTRANSFERASE-RELATED-RELATED"/>
    <property type="match status" value="1"/>
</dbReference>
<keyword evidence="5" id="KW-1185">Reference proteome</keyword>
<dbReference type="EMBL" id="JACJID010000002">
    <property type="protein sequence ID" value="MBA8925515.1"/>
    <property type="molecule type" value="Genomic_DNA"/>
</dbReference>
<dbReference type="SUPFAM" id="SSF55021">
    <property type="entry name" value="ACT-like"/>
    <property type="match status" value="1"/>
</dbReference>
<dbReference type="InterPro" id="IPR000182">
    <property type="entry name" value="GNAT_dom"/>
</dbReference>
<accession>A0ABR6BFG3</accession>
<evidence type="ECO:0000313" key="5">
    <source>
        <dbReference type="Proteomes" id="UP000517916"/>
    </source>
</evidence>
<dbReference type="CDD" id="cd02116">
    <property type="entry name" value="ACT"/>
    <property type="match status" value="1"/>
</dbReference>
<evidence type="ECO:0000256" key="2">
    <source>
        <dbReference type="ARBA" id="ARBA00023315"/>
    </source>
</evidence>
<dbReference type="CDD" id="cd04301">
    <property type="entry name" value="NAT_SF"/>
    <property type="match status" value="1"/>
</dbReference>
<feature type="domain" description="N-acetyltransferase" evidence="3">
    <location>
        <begin position="195"/>
        <end position="346"/>
    </location>
</feature>
<proteinExistence type="predicted"/>
<evidence type="ECO:0000259" key="3">
    <source>
        <dbReference type="PROSITE" id="PS51186"/>
    </source>
</evidence>
<keyword evidence="2" id="KW-0012">Acyltransferase</keyword>
<organism evidence="4 5">
    <name type="scientific">Kutzneria viridogrisea</name>
    <dbReference type="NCBI Taxonomy" id="47990"/>
    <lineage>
        <taxon>Bacteria</taxon>
        <taxon>Bacillati</taxon>
        <taxon>Actinomycetota</taxon>
        <taxon>Actinomycetes</taxon>
        <taxon>Pseudonocardiales</taxon>
        <taxon>Pseudonocardiaceae</taxon>
        <taxon>Kutzneria</taxon>
    </lineage>
</organism>
<dbReference type="InterPro" id="IPR016181">
    <property type="entry name" value="Acyl_CoA_acyltransferase"/>
</dbReference>
<gene>
    <name evidence="4" type="ORF">BC739_002714</name>
</gene>
<evidence type="ECO:0000313" key="4">
    <source>
        <dbReference type="EMBL" id="MBA8925515.1"/>
    </source>
</evidence>
<dbReference type="InterPro" id="IPR050832">
    <property type="entry name" value="Bact_Acetyltransf"/>
</dbReference>
<dbReference type="InterPro" id="IPR045865">
    <property type="entry name" value="ACT-like_dom_sf"/>
</dbReference>
<evidence type="ECO:0000256" key="1">
    <source>
        <dbReference type="ARBA" id="ARBA00022679"/>
    </source>
</evidence>
<dbReference type="RefSeq" id="WP_025360195.1">
    <property type="nucleotide sequence ID" value="NZ_BAAABQ010000084.1"/>
</dbReference>
<dbReference type="Pfam" id="PF00583">
    <property type="entry name" value="Acetyltransf_1"/>
    <property type="match status" value="1"/>
</dbReference>
<keyword evidence="1" id="KW-0808">Transferase</keyword>
<reference evidence="4 5" key="1">
    <citation type="submission" date="2020-08" db="EMBL/GenBank/DDBJ databases">
        <title>Genomic Encyclopedia of Archaeal and Bacterial Type Strains, Phase II (KMG-II): from individual species to whole genera.</title>
        <authorList>
            <person name="Goeker M."/>
        </authorList>
    </citation>
    <scope>NUCLEOTIDE SEQUENCE [LARGE SCALE GENOMIC DNA]</scope>
    <source>
        <strain evidence="4 5">DSM 43850</strain>
    </source>
</reference>
<name>A0ABR6BFG3_9PSEU</name>
<dbReference type="SUPFAM" id="SSF55729">
    <property type="entry name" value="Acyl-CoA N-acyltransferases (Nat)"/>
    <property type="match status" value="1"/>
</dbReference>